<dbReference type="PANTHER" id="PTHR11439">
    <property type="entry name" value="GAG-POL-RELATED RETROTRANSPOSON"/>
    <property type="match status" value="1"/>
</dbReference>
<name>A0A6L2K4A7_TANCI</name>
<protein>
    <recommendedName>
        <fullName evidence="2">Reverse transcriptase Ty1/copia-type domain-containing protein</fullName>
    </recommendedName>
</protein>
<proteinExistence type="predicted"/>
<evidence type="ECO:0000259" key="2">
    <source>
        <dbReference type="Pfam" id="PF07727"/>
    </source>
</evidence>
<reference evidence="3" key="1">
    <citation type="journal article" date="2019" name="Sci. Rep.">
        <title>Draft genome of Tanacetum cinerariifolium, the natural source of mosquito coil.</title>
        <authorList>
            <person name="Yamashiro T."/>
            <person name="Shiraishi A."/>
            <person name="Satake H."/>
            <person name="Nakayama K."/>
        </authorList>
    </citation>
    <scope>NUCLEOTIDE SEQUENCE</scope>
</reference>
<accession>A0A6L2K4A7</accession>
<keyword evidence="1" id="KW-0472">Membrane</keyword>
<evidence type="ECO:0000313" key="3">
    <source>
        <dbReference type="EMBL" id="GEU44186.1"/>
    </source>
</evidence>
<comment type="caution">
    <text evidence="3">The sequence shown here is derived from an EMBL/GenBank/DDBJ whole genome shotgun (WGS) entry which is preliminary data.</text>
</comment>
<keyword evidence="1" id="KW-1133">Transmembrane helix</keyword>
<dbReference type="InterPro" id="IPR013103">
    <property type="entry name" value="RVT_2"/>
</dbReference>
<evidence type="ECO:0000256" key="1">
    <source>
        <dbReference type="SAM" id="Phobius"/>
    </source>
</evidence>
<feature type="domain" description="Reverse transcriptase Ty1/copia-type" evidence="2">
    <location>
        <begin position="123"/>
        <end position="244"/>
    </location>
</feature>
<gene>
    <name evidence="3" type="ORF">Tci_016164</name>
</gene>
<feature type="transmembrane region" description="Helical" evidence="1">
    <location>
        <begin position="555"/>
        <end position="576"/>
    </location>
</feature>
<organism evidence="3">
    <name type="scientific">Tanacetum cinerariifolium</name>
    <name type="common">Dalmatian daisy</name>
    <name type="synonym">Chrysanthemum cinerariifolium</name>
    <dbReference type="NCBI Taxonomy" id="118510"/>
    <lineage>
        <taxon>Eukaryota</taxon>
        <taxon>Viridiplantae</taxon>
        <taxon>Streptophyta</taxon>
        <taxon>Embryophyta</taxon>
        <taxon>Tracheophyta</taxon>
        <taxon>Spermatophyta</taxon>
        <taxon>Magnoliopsida</taxon>
        <taxon>eudicotyledons</taxon>
        <taxon>Gunneridae</taxon>
        <taxon>Pentapetalae</taxon>
        <taxon>asterids</taxon>
        <taxon>campanulids</taxon>
        <taxon>Asterales</taxon>
        <taxon>Asteraceae</taxon>
        <taxon>Asteroideae</taxon>
        <taxon>Anthemideae</taxon>
        <taxon>Anthemidinae</taxon>
        <taxon>Tanacetum</taxon>
    </lineage>
</organism>
<sequence>MYKYPLLHSGRQDVYSSTNADFPSLQELDMLFGLLYDEFFNAGSNPSMNVQSTSAPSTHINVHAEENNNDQVEEGEHLVTDPEICMYALTLSTVEPKKIKEAMADSAWIEALQEELHQFDRLQKDEDQTVIRNKARLVAKEYAQEEGIDFEESFAPVARLEAVWIFIACAAHKSFLIFQMDVKTAFLNGPLKEDVYVVQPDWFVNPDHPETVYRLRKALYRLKQAPKAWYDELSKFLISKGFTKGLQIHQFPSGIFINQAKYTLEILHKHGMDKGQSIGTPMDTKSKLDANLSGNLVDQTNYRSKIGSLMYLISGRPDILQAVCFYARYQSRPIEKHLKVVKRIFRYLRGTVNMGLWYPKGYSFELTAFLDVDHAGFINSRKSTSGGIQFLGDKTEYQLVDMFTKALPEDRFKYLVKRIVLRYDGDECDKGRMPIEIELTLEQSQQGVSNDVLSKELKSLSLDELIENLKVHKLIIKKDSKIVKGKGERRSLALKAKNESSDEESLTSKSEDEEYAMVVRDFKKFINRRCRVLRDLLLHRSSINNIASLINKFGGFYFIFKFGISGLLHCVVTAIADRIRGYLSKIFQNSSMPFIFFQDVCLRQELLEYMGVHVNDASESSKLSWGKTCTLTLSGQLPLEVVYTTFLSMVCVKYSTYVRRFFVDFSYVPSNG</sequence>
<dbReference type="EMBL" id="BKCJ010001810">
    <property type="protein sequence ID" value="GEU44186.1"/>
    <property type="molecule type" value="Genomic_DNA"/>
</dbReference>
<keyword evidence="1" id="KW-0812">Transmembrane</keyword>
<dbReference type="PANTHER" id="PTHR11439:SF483">
    <property type="entry name" value="PEPTIDE SYNTHASE GLIP-LIKE, PUTATIVE (AFU_ORTHOLOGUE AFUA_3G12920)-RELATED"/>
    <property type="match status" value="1"/>
</dbReference>
<dbReference type="Pfam" id="PF07727">
    <property type="entry name" value="RVT_2"/>
    <property type="match status" value="1"/>
</dbReference>
<dbReference type="AlphaFoldDB" id="A0A6L2K4A7"/>